<dbReference type="PANTHER" id="PTHR46066:SF2">
    <property type="entry name" value="CHITINASE DOMAIN-CONTAINING PROTEIN 1"/>
    <property type="match status" value="1"/>
</dbReference>
<feature type="domain" description="GH18" evidence="1">
    <location>
        <begin position="52"/>
        <end position="405"/>
    </location>
</feature>
<evidence type="ECO:0000313" key="3">
    <source>
        <dbReference type="Proteomes" id="UP000033854"/>
    </source>
</evidence>
<dbReference type="Gene3D" id="3.20.20.80">
    <property type="entry name" value="Glycosidases"/>
    <property type="match status" value="1"/>
</dbReference>
<dbReference type="GO" id="GO:0016787">
    <property type="term" value="F:hydrolase activity"/>
    <property type="evidence" value="ECO:0007669"/>
    <property type="project" value="UniProtKB-KW"/>
</dbReference>
<keyword evidence="2" id="KW-0378">Hydrolase</keyword>
<comment type="caution">
    <text evidence="2">The sequence shown here is derived from an EMBL/GenBank/DDBJ whole genome shotgun (WGS) entry which is preliminary data.</text>
</comment>
<gene>
    <name evidence="2" type="ORF">UV06_C0004G0052</name>
</gene>
<protein>
    <submittedName>
        <fullName evidence="2">Glycoside hydrolase family 18</fullName>
    </submittedName>
</protein>
<dbReference type="InterPro" id="IPR017853">
    <property type="entry name" value="GH"/>
</dbReference>
<dbReference type="PANTHER" id="PTHR46066">
    <property type="entry name" value="CHITINASE DOMAIN-CONTAINING PROTEIN 1 FAMILY MEMBER"/>
    <property type="match status" value="1"/>
</dbReference>
<dbReference type="GO" id="GO:0005975">
    <property type="term" value="P:carbohydrate metabolic process"/>
    <property type="evidence" value="ECO:0007669"/>
    <property type="project" value="InterPro"/>
</dbReference>
<dbReference type="PROSITE" id="PS51910">
    <property type="entry name" value="GH18_2"/>
    <property type="match status" value="1"/>
</dbReference>
<dbReference type="Proteomes" id="UP000033854">
    <property type="component" value="Unassembled WGS sequence"/>
</dbReference>
<name>A0A0G0Z2C1_9BACT</name>
<reference evidence="2 3" key="1">
    <citation type="journal article" date="2015" name="Nature">
        <title>rRNA introns, odd ribosomes, and small enigmatic genomes across a large radiation of phyla.</title>
        <authorList>
            <person name="Brown C.T."/>
            <person name="Hug L.A."/>
            <person name="Thomas B.C."/>
            <person name="Sharon I."/>
            <person name="Castelle C.J."/>
            <person name="Singh A."/>
            <person name="Wilkins M.J."/>
            <person name="Williams K.H."/>
            <person name="Banfield J.F."/>
        </authorList>
    </citation>
    <scope>NUCLEOTIDE SEQUENCE [LARGE SCALE GENOMIC DNA]</scope>
</reference>
<sequence length="405" mass="45931">MLRKIKIFFLLLGLALSSITAYAIWRSTLPLVSPIALIDSLIGNSPAIRSNKVIYGFFPYWNLKYAEQLKINSLTHFAYFAIDLKEDGSTNKKVNLVESEPGWNKLKSKDTNKLLYQSKLLGQKTVIVITAMQPETIESILNSPENKRAAITSIMNIYKDFGFDDINIDFEYVNVGNKVLRDNFVDFITNLRFVCVSYKSHCQIDIDIFASAAEKPRLWDLKQLEPVTDKFIVMAYDYYRKSSTQAGPIAPIRGKCTGTFSDEKDCLEEDILSHISQISKLIPSNKIILGVPFYGYEWQTASTDFLANTYPGTGALATYQRIQSLFQDVKISSISAQWSNLTLSPYLSYEEDEKIYQIHFENAQSLEQKIKFVESANLGGIAIWALGYEGPSQDLWEPINSLFLP</sequence>
<dbReference type="AlphaFoldDB" id="A0A0G0Z2C1"/>
<dbReference type="InterPro" id="IPR001223">
    <property type="entry name" value="Glyco_hydro18_cat"/>
</dbReference>
<dbReference type="Gene3D" id="3.10.50.10">
    <property type="match status" value="1"/>
</dbReference>
<dbReference type="Pfam" id="PF00704">
    <property type="entry name" value="Glyco_hydro_18"/>
    <property type="match status" value="1"/>
</dbReference>
<dbReference type="EMBL" id="LCDA01000004">
    <property type="protein sequence ID" value="KKS42917.1"/>
    <property type="molecule type" value="Genomic_DNA"/>
</dbReference>
<evidence type="ECO:0000313" key="2">
    <source>
        <dbReference type="EMBL" id="KKS42917.1"/>
    </source>
</evidence>
<dbReference type="InterPro" id="IPR029070">
    <property type="entry name" value="Chitinase_insertion_sf"/>
</dbReference>
<dbReference type="SMART" id="SM00636">
    <property type="entry name" value="Glyco_18"/>
    <property type="match status" value="1"/>
</dbReference>
<organism evidence="2 3">
    <name type="scientific">Candidatus Collierbacteria bacterium GW2011_GWA2_42_17</name>
    <dbReference type="NCBI Taxonomy" id="1618378"/>
    <lineage>
        <taxon>Bacteria</taxon>
        <taxon>Candidatus Collieribacteriota</taxon>
    </lineage>
</organism>
<dbReference type="GO" id="GO:0008061">
    <property type="term" value="F:chitin binding"/>
    <property type="evidence" value="ECO:0007669"/>
    <property type="project" value="InterPro"/>
</dbReference>
<accession>A0A0G0Z2C1</accession>
<proteinExistence type="predicted"/>
<dbReference type="InterPro" id="IPR011583">
    <property type="entry name" value="Chitinase_II/V-like_cat"/>
</dbReference>
<dbReference type="SUPFAM" id="SSF51445">
    <property type="entry name" value="(Trans)glycosidases"/>
    <property type="match status" value="1"/>
</dbReference>
<evidence type="ECO:0000259" key="1">
    <source>
        <dbReference type="PROSITE" id="PS51910"/>
    </source>
</evidence>